<organism evidence="1 4">
    <name type="scientific">Burkholderia aenigmatica</name>
    <dbReference type="NCBI Taxonomy" id="2015348"/>
    <lineage>
        <taxon>Bacteria</taxon>
        <taxon>Pseudomonadati</taxon>
        <taxon>Pseudomonadota</taxon>
        <taxon>Betaproteobacteria</taxon>
        <taxon>Burkholderiales</taxon>
        <taxon>Burkholderiaceae</taxon>
        <taxon>Burkholderia</taxon>
        <taxon>Burkholderia cepacia complex</taxon>
    </lineage>
</organism>
<reference evidence="1 4" key="1">
    <citation type="submission" date="2020-04" db="EMBL/GenBank/DDBJ databases">
        <authorList>
            <person name="Depoorter E."/>
        </authorList>
    </citation>
    <scope>NUCLEOTIDE SEQUENCE [LARGE SCALE GENOMIC DNA]</scope>
    <source>
        <strain evidence="1 4">BCC0217</strain>
        <strain evidence="2 3">R-17378</strain>
    </source>
</reference>
<proteinExistence type="predicted"/>
<evidence type="ECO:0000313" key="1">
    <source>
        <dbReference type="EMBL" id="CAB3968898.1"/>
    </source>
</evidence>
<dbReference type="Proteomes" id="UP000494301">
    <property type="component" value="Unassembled WGS sequence"/>
</dbReference>
<accession>A0A6J5JB94</accession>
<dbReference type="Proteomes" id="UP000494120">
    <property type="component" value="Unassembled WGS sequence"/>
</dbReference>
<name>A0A6J5JB94_9BURK</name>
<dbReference type="EMBL" id="CABWIL020000020">
    <property type="protein sequence ID" value="CAB3968898.1"/>
    <property type="molecule type" value="Genomic_DNA"/>
</dbReference>
<evidence type="ECO:0000313" key="2">
    <source>
        <dbReference type="EMBL" id="VWC99874.1"/>
    </source>
</evidence>
<evidence type="ECO:0008006" key="5">
    <source>
        <dbReference type="Google" id="ProtNLM"/>
    </source>
</evidence>
<dbReference type="AlphaFoldDB" id="A0A6J5JB94"/>
<evidence type="ECO:0000313" key="3">
    <source>
        <dbReference type="Proteomes" id="UP000494120"/>
    </source>
</evidence>
<dbReference type="InterPro" id="IPR028185">
    <property type="entry name" value="Imm70"/>
</dbReference>
<keyword evidence="3" id="KW-1185">Reference proteome</keyword>
<evidence type="ECO:0000313" key="4">
    <source>
        <dbReference type="Proteomes" id="UP000494301"/>
    </source>
</evidence>
<dbReference type="Pfam" id="PF15601">
    <property type="entry name" value="Imm70"/>
    <property type="match status" value="1"/>
</dbReference>
<protein>
    <recommendedName>
        <fullName evidence="5">Immunity protein 70 of polymorphic toxin system</fullName>
    </recommendedName>
</protein>
<gene>
    <name evidence="2" type="ORF">BLA17378_05155</name>
    <name evidence="1" type="ORF">BLA3211_05186</name>
</gene>
<dbReference type="EMBL" id="CABVQG010000020">
    <property type="protein sequence ID" value="VWC99874.1"/>
    <property type="molecule type" value="Genomic_DNA"/>
</dbReference>
<sequence length="138" mass="15323">MSVGVRVGSIVDEVGASSFFNSFFSTIWGLLEPKGPGTKYPVVSSEFYEGSVSAQHVEKALEELRAIREELKNFPPTAVIWDYEDRSKQPPWGSDISSDITSMSNYFVSSTGRDLFDLLIEAFDDAKQNKSDVAIEEV</sequence>